<feature type="region of interest" description="Disordered" evidence="4">
    <location>
        <begin position="1"/>
        <end position="31"/>
    </location>
</feature>
<dbReference type="Proteomes" id="UP000799776">
    <property type="component" value="Unassembled WGS sequence"/>
</dbReference>
<evidence type="ECO:0000256" key="1">
    <source>
        <dbReference type="ARBA" id="ARBA00020786"/>
    </source>
</evidence>
<keyword evidence="3" id="KW-0106">Calcium</keyword>
<accession>A0A9P4LWF6</accession>
<dbReference type="AlphaFoldDB" id="A0A9P4LWF6"/>
<evidence type="ECO:0000256" key="4">
    <source>
        <dbReference type="SAM" id="MobiDB-lite"/>
    </source>
</evidence>
<dbReference type="GO" id="GO:0016460">
    <property type="term" value="C:myosin II complex"/>
    <property type="evidence" value="ECO:0007669"/>
    <property type="project" value="TreeGrafter"/>
</dbReference>
<name>A0A9P4LWF6_9PEZI</name>
<reference evidence="5" key="1">
    <citation type="journal article" date="2020" name="Stud. Mycol.">
        <title>101 Dothideomycetes genomes: a test case for predicting lifestyles and emergence of pathogens.</title>
        <authorList>
            <person name="Haridas S."/>
            <person name="Albert R."/>
            <person name="Binder M."/>
            <person name="Bloem J."/>
            <person name="Labutti K."/>
            <person name="Salamov A."/>
            <person name="Andreopoulos B."/>
            <person name="Baker S."/>
            <person name="Barry K."/>
            <person name="Bills G."/>
            <person name="Bluhm B."/>
            <person name="Cannon C."/>
            <person name="Castanera R."/>
            <person name="Culley D."/>
            <person name="Daum C."/>
            <person name="Ezra D."/>
            <person name="Gonzalez J."/>
            <person name="Henrissat B."/>
            <person name="Kuo A."/>
            <person name="Liang C."/>
            <person name="Lipzen A."/>
            <person name="Lutzoni F."/>
            <person name="Magnuson J."/>
            <person name="Mondo S."/>
            <person name="Nolan M."/>
            <person name="Ohm R."/>
            <person name="Pangilinan J."/>
            <person name="Park H.-J."/>
            <person name="Ramirez L."/>
            <person name="Alfaro M."/>
            <person name="Sun H."/>
            <person name="Tritt A."/>
            <person name="Yoshinaga Y."/>
            <person name="Zwiers L.-H."/>
            <person name="Turgeon B."/>
            <person name="Goodwin S."/>
            <person name="Spatafora J."/>
            <person name="Crous P."/>
            <person name="Grigoriev I."/>
        </authorList>
    </citation>
    <scope>NUCLEOTIDE SEQUENCE</scope>
    <source>
        <strain evidence="5">CBS 121410</strain>
    </source>
</reference>
<dbReference type="SUPFAM" id="SSF47473">
    <property type="entry name" value="EF-hand"/>
    <property type="match status" value="1"/>
</dbReference>
<evidence type="ECO:0000256" key="2">
    <source>
        <dbReference type="ARBA" id="ARBA00022737"/>
    </source>
</evidence>
<keyword evidence="6" id="KW-1185">Reference proteome</keyword>
<dbReference type="OrthoDB" id="26525at2759"/>
<evidence type="ECO:0000313" key="5">
    <source>
        <dbReference type="EMBL" id="KAF2083968.1"/>
    </source>
</evidence>
<evidence type="ECO:0000313" key="6">
    <source>
        <dbReference type="Proteomes" id="UP000799776"/>
    </source>
</evidence>
<proteinExistence type="predicted"/>
<evidence type="ECO:0000256" key="3">
    <source>
        <dbReference type="ARBA" id="ARBA00022837"/>
    </source>
</evidence>
<dbReference type="EMBL" id="ML978749">
    <property type="protein sequence ID" value="KAF2083968.1"/>
    <property type="molecule type" value="Genomic_DNA"/>
</dbReference>
<comment type="caution">
    <text evidence="5">The sequence shown here is derived from an EMBL/GenBank/DDBJ whole genome shotgun (WGS) entry which is preliminary data.</text>
</comment>
<sequence length="204" mass="22362">MIYGLTGRETQPPKKRGAKATAAVPTPRRSKLARENDITAAQEAEIREAFGLFAVQHPDYEDQAEGVLKRADVRRCLIALGHSVPPSEVPSMLETLDPESEGFIPFTHFVSYAAIMLHARTSASPEQSDEVAAAYSLFTQNSAGPITIQHLRRVARELREDVSDDVLRDMIVEANGEDRGDRGVGRGVSLEDFEGVMRRAGVFG</sequence>
<dbReference type="Gene3D" id="1.10.238.10">
    <property type="entry name" value="EF-hand"/>
    <property type="match status" value="2"/>
</dbReference>
<dbReference type="PANTHER" id="PTHR23048:SF59">
    <property type="entry name" value="EF-HAND SUPERFAMILY PROTEIN"/>
    <property type="match status" value="1"/>
</dbReference>
<gene>
    <name evidence="5" type="ORF">K490DRAFT_50240</name>
</gene>
<dbReference type="InterPro" id="IPR011992">
    <property type="entry name" value="EF-hand-dom_pair"/>
</dbReference>
<organism evidence="5 6">
    <name type="scientific">Saccharata proteae CBS 121410</name>
    <dbReference type="NCBI Taxonomy" id="1314787"/>
    <lineage>
        <taxon>Eukaryota</taxon>
        <taxon>Fungi</taxon>
        <taxon>Dikarya</taxon>
        <taxon>Ascomycota</taxon>
        <taxon>Pezizomycotina</taxon>
        <taxon>Dothideomycetes</taxon>
        <taxon>Dothideomycetes incertae sedis</taxon>
        <taxon>Botryosphaeriales</taxon>
        <taxon>Saccharataceae</taxon>
        <taxon>Saccharata</taxon>
    </lineage>
</organism>
<dbReference type="PANTHER" id="PTHR23048">
    <property type="entry name" value="MYOSIN LIGHT CHAIN 1, 3"/>
    <property type="match status" value="1"/>
</dbReference>
<dbReference type="InterPro" id="IPR050230">
    <property type="entry name" value="CALM/Myosin/TropC-like"/>
</dbReference>
<keyword evidence="2" id="KW-0677">Repeat</keyword>
<protein>
    <recommendedName>
        <fullName evidence="1">Calmodulin</fullName>
    </recommendedName>
</protein>